<dbReference type="InterPro" id="IPR029063">
    <property type="entry name" value="SAM-dependent_MTases_sf"/>
</dbReference>
<gene>
    <name evidence="2" type="ORF">HW932_12660</name>
</gene>
<dbReference type="GO" id="GO:0008757">
    <property type="term" value="F:S-adenosylmethionine-dependent methyltransferase activity"/>
    <property type="evidence" value="ECO:0007669"/>
    <property type="project" value="InterPro"/>
</dbReference>
<dbReference type="Gene3D" id="3.40.50.150">
    <property type="entry name" value="Vaccinia Virus protein VP39"/>
    <property type="match status" value="1"/>
</dbReference>
<keyword evidence="2" id="KW-0489">Methyltransferase</keyword>
<protein>
    <submittedName>
        <fullName evidence="2">Methyltransferase domain-containing protein</fullName>
    </submittedName>
</protein>
<name>A0A850RG15_9GAMM</name>
<keyword evidence="3" id="KW-1185">Reference proteome</keyword>
<dbReference type="Pfam" id="PF08241">
    <property type="entry name" value="Methyltransf_11"/>
    <property type="match status" value="1"/>
</dbReference>
<dbReference type="GO" id="GO:0032259">
    <property type="term" value="P:methylation"/>
    <property type="evidence" value="ECO:0007669"/>
    <property type="project" value="UniProtKB-KW"/>
</dbReference>
<proteinExistence type="predicted"/>
<organism evidence="2 3">
    <name type="scientific">Allochromatium humboldtianum</name>
    <dbReference type="NCBI Taxonomy" id="504901"/>
    <lineage>
        <taxon>Bacteria</taxon>
        <taxon>Pseudomonadati</taxon>
        <taxon>Pseudomonadota</taxon>
        <taxon>Gammaproteobacteria</taxon>
        <taxon>Chromatiales</taxon>
        <taxon>Chromatiaceae</taxon>
        <taxon>Allochromatium</taxon>
    </lineage>
</organism>
<dbReference type="EMBL" id="JABZEO010000007">
    <property type="protein sequence ID" value="NVZ10112.1"/>
    <property type="molecule type" value="Genomic_DNA"/>
</dbReference>
<dbReference type="InterPro" id="IPR013216">
    <property type="entry name" value="Methyltransf_11"/>
</dbReference>
<sequence>MRTVLNVGCGHPDHSAGLPSYFKNEGWRELRLDIDPWNNPDVIGSMLDMSAVPDGSVAAVYSSHSIEHLYANEVAVALKEFLRVLSPDGFAIVSCPDLQAAAELIAKDKLLDVAYESPGGTVTPFDLVFGHRAYAVRDNPFQSHHSGFTLKILTTTLRQAGFGTVGGLRRLQRYDLSVIASKSNLQEHEMRELAESILSEPATQ</sequence>
<keyword evidence="2" id="KW-0808">Transferase</keyword>
<dbReference type="SUPFAM" id="SSF53335">
    <property type="entry name" value="S-adenosyl-L-methionine-dependent methyltransferases"/>
    <property type="match status" value="1"/>
</dbReference>
<accession>A0A850RG15</accession>
<comment type="caution">
    <text evidence="2">The sequence shown here is derived from an EMBL/GenBank/DDBJ whole genome shotgun (WGS) entry which is preliminary data.</text>
</comment>
<evidence type="ECO:0000313" key="3">
    <source>
        <dbReference type="Proteomes" id="UP000592294"/>
    </source>
</evidence>
<evidence type="ECO:0000313" key="2">
    <source>
        <dbReference type="EMBL" id="NVZ10112.1"/>
    </source>
</evidence>
<feature type="domain" description="Methyltransferase type 11" evidence="1">
    <location>
        <begin position="42"/>
        <end position="92"/>
    </location>
</feature>
<reference evidence="2 3" key="1">
    <citation type="submission" date="2020-06" db="EMBL/GenBank/DDBJ databases">
        <title>Whole-genome sequence of Allochromatium humboldtianum DSM 21881, type strain.</title>
        <authorList>
            <person name="Kyndt J.A."/>
            <person name="Meyer T.E."/>
        </authorList>
    </citation>
    <scope>NUCLEOTIDE SEQUENCE [LARGE SCALE GENOMIC DNA]</scope>
    <source>
        <strain evidence="2 3">DSM 21881</strain>
    </source>
</reference>
<dbReference type="Proteomes" id="UP000592294">
    <property type="component" value="Unassembled WGS sequence"/>
</dbReference>
<dbReference type="AlphaFoldDB" id="A0A850RG15"/>
<evidence type="ECO:0000259" key="1">
    <source>
        <dbReference type="Pfam" id="PF08241"/>
    </source>
</evidence>